<keyword evidence="8" id="KW-0129">CBS domain</keyword>
<dbReference type="SUPFAM" id="SSF54631">
    <property type="entry name" value="CBS-domain pair"/>
    <property type="match status" value="1"/>
</dbReference>
<sequence>MFLLLSAISAHRSYKKLDEYLENDDIESFRHELLRLHPYNQMTWFEQLQNPSLRKKVYQALSAREFAAIFQKLKLKDQVEKVQELDDTYQADVFSAMSTNRLADLFNRLPEHFIHQTIDQMDAEQARTAMQLMKHEEGTAGALMTTEFVSLNKSLTVEQAIEKLREFADEAETIYYVYVENDEHKLVGVVSLRHLLAGESTKTLEEIMKEEVIQVVQDKDQEDIAKLTKDYDLIAIPVVDDDRHLLGIIMVDEIMDVVEEEATEDLGEFAASRGALGIELSALIAAKKRAPWIMGLLLIGMITAQIISFFESTLQEVVMLSAFIPLVMGAAGNTGTQTLAVIVRSISNDDVKKGVWKIILRELSAGFMIGICSAAVLLIVIPIFYNGNWPLAFIVGGSVFLALGFATFIGCVIPIIINKLNIDPAVASGPFITTLNDMVSIVIYFLIATSFLQYLQ</sequence>
<dbReference type="PANTHER" id="PTHR43773">
    <property type="entry name" value="MAGNESIUM TRANSPORTER MGTE"/>
    <property type="match status" value="1"/>
</dbReference>
<gene>
    <name evidence="11" type="primary">mgtE</name>
    <name evidence="11" type="ORF">KC820_07770</name>
</gene>
<keyword evidence="4 9" id="KW-0812">Transmembrane</keyword>
<evidence type="ECO:0000256" key="3">
    <source>
        <dbReference type="ARBA" id="ARBA00022448"/>
    </source>
</evidence>
<dbReference type="SUPFAM" id="SSF158791">
    <property type="entry name" value="MgtE N-terminal domain-like"/>
    <property type="match status" value="1"/>
</dbReference>
<evidence type="ECO:0000256" key="2">
    <source>
        <dbReference type="ARBA" id="ARBA00009749"/>
    </source>
</evidence>
<comment type="caution">
    <text evidence="11">The sequence shown here is derived from an EMBL/GenBank/DDBJ whole genome shotgun (WGS) entry which is preliminary data.</text>
</comment>
<comment type="caution">
    <text evidence="9">Lacks conserved residue(s) required for the propagation of feature annotation.</text>
</comment>
<dbReference type="NCBIfam" id="TIGR00400">
    <property type="entry name" value="mgtE"/>
    <property type="match status" value="1"/>
</dbReference>
<dbReference type="GO" id="GO:0015095">
    <property type="term" value="F:magnesium ion transmembrane transporter activity"/>
    <property type="evidence" value="ECO:0007669"/>
    <property type="project" value="UniProtKB-UniRule"/>
</dbReference>
<protein>
    <recommendedName>
        <fullName evidence="9">Magnesium transporter MgtE</fullName>
    </recommendedName>
</protein>
<dbReference type="EMBL" id="JAGSIE010000022">
    <property type="protein sequence ID" value="MBR7554049.1"/>
    <property type="molecule type" value="Genomic_DNA"/>
</dbReference>
<feature type="transmembrane region" description="Helical" evidence="9">
    <location>
        <begin position="363"/>
        <end position="385"/>
    </location>
</feature>
<dbReference type="GO" id="GO:0005886">
    <property type="term" value="C:plasma membrane"/>
    <property type="evidence" value="ECO:0007669"/>
    <property type="project" value="UniProtKB-SubCell"/>
</dbReference>
<keyword evidence="9" id="KW-0479">Metal-binding</keyword>
<proteinExistence type="inferred from homology"/>
<dbReference type="Proteomes" id="UP000675431">
    <property type="component" value="Unassembled WGS sequence"/>
</dbReference>
<dbReference type="SMART" id="SM00116">
    <property type="entry name" value="CBS"/>
    <property type="match status" value="2"/>
</dbReference>
<reference evidence="11 12" key="1">
    <citation type="submission" date="2021-04" db="EMBL/GenBank/DDBJ databases">
        <title>Allobacillus sp. nov. SKP8-2 isolated from shrimp paste.</title>
        <authorList>
            <person name="Tanasupawat S."/>
            <person name="Yiamsombat S."/>
            <person name="Kanchanasin P."/>
            <person name="Kuncharoen N."/>
        </authorList>
    </citation>
    <scope>NUCLEOTIDE SEQUENCE [LARGE SCALE GENOMIC DNA]</scope>
    <source>
        <strain evidence="11 12">SKP8-2</strain>
    </source>
</reference>
<evidence type="ECO:0000256" key="8">
    <source>
        <dbReference type="PROSITE-ProRule" id="PRU00703"/>
    </source>
</evidence>
<evidence type="ECO:0000313" key="12">
    <source>
        <dbReference type="Proteomes" id="UP000675431"/>
    </source>
</evidence>
<evidence type="ECO:0000313" key="11">
    <source>
        <dbReference type="EMBL" id="MBR7554049.1"/>
    </source>
</evidence>
<organism evidence="11 12">
    <name type="scientific">Allobacillus saliphilus</name>
    <dbReference type="NCBI Taxonomy" id="2912308"/>
    <lineage>
        <taxon>Bacteria</taxon>
        <taxon>Bacillati</taxon>
        <taxon>Bacillota</taxon>
        <taxon>Bacilli</taxon>
        <taxon>Bacillales</taxon>
        <taxon>Bacillaceae</taxon>
        <taxon>Allobacillus</taxon>
    </lineage>
</organism>
<dbReference type="InterPro" id="IPR000644">
    <property type="entry name" value="CBS_dom"/>
</dbReference>
<dbReference type="Pfam" id="PF03448">
    <property type="entry name" value="MgtE_N"/>
    <property type="match status" value="1"/>
</dbReference>
<keyword evidence="6 9" id="KW-1133">Transmembrane helix</keyword>
<dbReference type="InterPro" id="IPR006669">
    <property type="entry name" value="MgtE_transporter"/>
</dbReference>
<dbReference type="SUPFAM" id="SSF161093">
    <property type="entry name" value="MgtE membrane domain-like"/>
    <property type="match status" value="1"/>
</dbReference>
<comment type="function">
    <text evidence="9">Acts as a magnesium transporter.</text>
</comment>
<comment type="similarity">
    <text evidence="2 9">Belongs to the SLC41A transporter family.</text>
</comment>
<dbReference type="InterPro" id="IPR006667">
    <property type="entry name" value="SLC41_membr_dom"/>
</dbReference>
<dbReference type="Gene3D" id="1.10.357.20">
    <property type="entry name" value="SLC41 divalent cation transporters, integral membrane domain"/>
    <property type="match status" value="1"/>
</dbReference>
<comment type="subcellular location">
    <subcellularLocation>
        <location evidence="9">Cell membrane</location>
        <topology evidence="9">Multi-pass membrane protein</topology>
    </subcellularLocation>
    <subcellularLocation>
        <location evidence="1">Membrane</location>
        <topology evidence="1">Multi-pass membrane protein</topology>
    </subcellularLocation>
</comment>
<feature type="domain" description="CBS" evidence="10">
    <location>
        <begin position="144"/>
        <end position="206"/>
    </location>
</feature>
<keyword evidence="7 9" id="KW-0472">Membrane</keyword>
<dbReference type="CDD" id="cd04606">
    <property type="entry name" value="CBS_pair_Mg_transporter"/>
    <property type="match status" value="1"/>
</dbReference>
<feature type="transmembrane region" description="Helical" evidence="9">
    <location>
        <begin position="322"/>
        <end position="343"/>
    </location>
</feature>
<name>A0A941HU72_9BACI</name>
<dbReference type="PANTHER" id="PTHR43773:SF1">
    <property type="entry name" value="MAGNESIUM TRANSPORTER MGTE"/>
    <property type="match status" value="1"/>
</dbReference>
<accession>A0A941HU72</accession>
<feature type="transmembrane region" description="Helical" evidence="9">
    <location>
        <begin position="391"/>
        <end position="417"/>
    </location>
</feature>
<dbReference type="InterPro" id="IPR006668">
    <property type="entry name" value="Mg_transptr_MgtE_intracell_dom"/>
</dbReference>
<comment type="subunit">
    <text evidence="9">Homodimer.</text>
</comment>
<dbReference type="InterPro" id="IPR046342">
    <property type="entry name" value="CBS_dom_sf"/>
</dbReference>
<evidence type="ECO:0000256" key="4">
    <source>
        <dbReference type="ARBA" id="ARBA00022692"/>
    </source>
</evidence>
<dbReference type="RefSeq" id="WP_212370056.1">
    <property type="nucleotide sequence ID" value="NZ_JAGSIE010000022.1"/>
</dbReference>
<evidence type="ECO:0000256" key="7">
    <source>
        <dbReference type="ARBA" id="ARBA00023136"/>
    </source>
</evidence>
<evidence type="ECO:0000256" key="9">
    <source>
        <dbReference type="RuleBase" id="RU362011"/>
    </source>
</evidence>
<evidence type="ECO:0000256" key="1">
    <source>
        <dbReference type="ARBA" id="ARBA00004141"/>
    </source>
</evidence>
<keyword evidence="12" id="KW-1185">Reference proteome</keyword>
<evidence type="ECO:0000256" key="5">
    <source>
        <dbReference type="ARBA" id="ARBA00022842"/>
    </source>
</evidence>
<feature type="domain" description="CBS" evidence="10">
    <location>
        <begin position="208"/>
        <end position="266"/>
    </location>
</feature>
<keyword evidence="5 9" id="KW-0460">Magnesium</keyword>
<dbReference type="Pfam" id="PF01769">
    <property type="entry name" value="MgtE"/>
    <property type="match status" value="1"/>
</dbReference>
<dbReference type="Pfam" id="PF00571">
    <property type="entry name" value="CBS"/>
    <property type="match status" value="2"/>
</dbReference>
<dbReference type="Gene3D" id="3.10.580.10">
    <property type="entry name" value="CBS-domain"/>
    <property type="match status" value="1"/>
</dbReference>
<dbReference type="PROSITE" id="PS51371">
    <property type="entry name" value="CBS"/>
    <property type="match status" value="2"/>
</dbReference>
<evidence type="ECO:0000259" key="10">
    <source>
        <dbReference type="PROSITE" id="PS51371"/>
    </source>
</evidence>
<dbReference type="InterPro" id="IPR038076">
    <property type="entry name" value="MgtE_N_sf"/>
</dbReference>
<dbReference type="SMART" id="SM00924">
    <property type="entry name" value="MgtE_N"/>
    <property type="match status" value="1"/>
</dbReference>
<dbReference type="AlphaFoldDB" id="A0A941HU72"/>
<dbReference type="InterPro" id="IPR036739">
    <property type="entry name" value="SLC41_membr_dom_sf"/>
</dbReference>
<dbReference type="Gene3D" id="1.25.60.10">
    <property type="entry name" value="MgtE N-terminal domain-like"/>
    <property type="match status" value="1"/>
</dbReference>
<keyword evidence="3 9" id="KW-0813">Transport</keyword>
<keyword evidence="9" id="KW-1003">Cell membrane</keyword>
<dbReference type="GO" id="GO:0046872">
    <property type="term" value="F:metal ion binding"/>
    <property type="evidence" value="ECO:0007669"/>
    <property type="project" value="UniProtKB-KW"/>
</dbReference>
<feature type="transmembrane region" description="Helical" evidence="9">
    <location>
        <begin position="290"/>
        <end position="310"/>
    </location>
</feature>
<evidence type="ECO:0000256" key="6">
    <source>
        <dbReference type="ARBA" id="ARBA00022989"/>
    </source>
</evidence>